<evidence type="ECO:0000256" key="2">
    <source>
        <dbReference type="SAM" id="Phobius"/>
    </source>
</evidence>
<accession>A0AB40CFU1</accession>
<keyword evidence="2" id="KW-0472">Membrane</keyword>
<organism evidence="3 4">
    <name type="scientific">Dioscorea cayennensis subsp. rotundata</name>
    <name type="common">White Guinea yam</name>
    <name type="synonym">Dioscorea rotundata</name>
    <dbReference type="NCBI Taxonomy" id="55577"/>
    <lineage>
        <taxon>Eukaryota</taxon>
        <taxon>Viridiplantae</taxon>
        <taxon>Streptophyta</taxon>
        <taxon>Embryophyta</taxon>
        <taxon>Tracheophyta</taxon>
        <taxon>Spermatophyta</taxon>
        <taxon>Magnoliopsida</taxon>
        <taxon>Liliopsida</taxon>
        <taxon>Dioscoreales</taxon>
        <taxon>Dioscoreaceae</taxon>
        <taxon>Dioscorea</taxon>
    </lineage>
</organism>
<dbReference type="AlphaFoldDB" id="A0AB40CFU1"/>
<sequence length="591" mass="66132">MNCAAESRVGNLEGRFVNLIGLRNAPSWEQSVAVAIEMASLAVFLTHLGRLLAFLIVFLLLLVLGILKVVVITPIVFIIVLVGNMALIIGLYPCHSVWTCYCILRTRKFGDLLKLIIMLMMPIPILLWPVASAIGTVLTGLVFGISLPLMATFEPIREGVPNKLARCLKDGTWSSIKAAFLIVREFKDICFHSYFSVMDGLLEARGETLMDIKLSQVPGCLLAGIVGVLVDVPMLTLIVIYKVPVMLFKGWRQLIRDLIGRSGPFLESVCVPFAGLLILLWPVAVELTAIAGILSSFSLGCYAAAVAYQENSMKSGLLYVITCISMFDEFTNDFLDMREGSCFPRPKYRKTSLTRAPTLPIKRISELSDFALLKRPLIKSPSMKMQELKAVVIWESFFKACEDLGKELVRVGAIRECDLVAWQNSKNKIVNIGLPSYVFLQCFIRSIKKGSAGFVMRDNIELTSINRPEGRIFDWLFEPMLLLKEQIRVADLDDIEENYIYKVALFCGDAQRVTTWQNGGVPPADEVKRAQLEGLSRRLHGFSLTLSRLPTFRRKMEEVVKALLQEARKKMENDHDIEETSKATHAEGDIL</sequence>
<evidence type="ECO:0000313" key="3">
    <source>
        <dbReference type="Proteomes" id="UP001515500"/>
    </source>
</evidence>
<dbReference type="PANTHER" id="PTHR31133:SF9">
    <property type="entry name" value="TRANSMEMBRANE PROTEIN"/>
    <property type="match status" value="1"/>
</dbReference>
<proteinExistence type="predicted"/>
<feature type="transmembrane region" description="Helical" evidence="2">
    <location>
        <begin position="52"/>
        <end position="79"/>
    </location>
</feature>
<keyword evidence="2" id="KW-1133">Transmembrane helix</keyword>
<evidence type="ECO:0000313" key="4">
    <source>
        <dbReference type="RefSeq" id="XP_039138818.1"/>
    </source>
</evidence>
<dbReference type="PANTHER" id="PTHR31133">
    <property type="entry name" value="MEMBRANE PROTEIN"/>
    <property type="match status" value="1"/>
</dbReference>
<keyword evidence="3" id="KW-1185">Reference proteome</keyword>
<dbReference type="InterPro" id="IPR040229">
    <property type="entry name" value="At3g27390-like"/>
</dbReference>
<reference evidence="4" key="1">
    <citation type="submission" date="2025-08" db="UniProtKB">
        <authorList>
            <consortium name="RefSeq"/>
        </authorList>
    </citation>
    <scope>IDENTIFICATION</scope>
</reference>
<dbReference type="GeneID" id="120276150"/>
<feature type="transmembrane region" description="Helical" evidence="2">
    <location>
        <begin position="125"/>
        <end position="147"/>
    </location>
</feature>
<dbReference type="Proteomes" id="UP001515500">
    <property type="component" value="Chromosome 2"/>
</dbReference>
<evidence type="ECO:0000256" key="1">
    <source>
        <dbReference type="SAM" id="MobiDB-lite"/>
    </source>
</evidence>
<feature type="transmembrane region" description="Helical" evidence="2">
    <location>
        <begin position="221"/>
        <end position="243"/>
    </location>
</feature>
<gene>
    <name evidence="4" type="primary">LOC120276150</name>
</gene>
<dbReference type="RefSeq" id="XP_039138818.1">
    <property type="nucleotide sequence ID" value="XM_039282884.1"/>
</dbReference>
<feature type="transmembrane region" description="Helical" evidence="2">
    <location>
        <begin position="264"/>
        <end position="283"/>
    </location>
</feature>
<keyword evidence="2" id="KW-0812">Transmembrane</keyword>
<feature type="region of interest" description="Disordered" evidence="1">
    <location>
        <begin position="571"/>
        <end position="591"/>
    </location>
</feature>
<protein>
    <submittedName>
        <fullName evidence="4">Uncharacterized membrane protein At3g27390-like</fullName>
    </submittedName>
</protein>
<name>A0AB40CFU1_DIOCR</name>